<name>A0A2C9DTC0_9POXV</name>
<evidence type="ECO:0000313" key="12">
    <source>
        <dbReference type="EMBL" id="ATX75158.1"/>
    </source>
</evidence>
<reference evidence="11 14" key="2">
    <citation type="journal article" date="2017" name="Virus Res.">
        <title>Complete genomic characterisation of two novel poxviruses (WKPV and EKPV) from western and eastern grey kangaroos.</title>
        <authorList>
            <person name="Bennett M."/>
            <person name="Tu S.L."/>
            <person name="Upton C."/>
            <person name="McArtor C."/>
            <person name="Gillett A."/>
            <person name="Laird T."/>
            <person name="O'Dea M."/>
        </authorList>
    </citation>
    <scope>NUCLEOTIDE SEQUENCE [LARGE SCALE GENOMIC DNA]</scope>
    <source>
        <strain evidence="11">Sunshine Coast</strain>
    </source>
</reference>
<keyword evidence="2 9" id="KW-0812">Transmembrane</keyword>
<feature type="transmembrane region" description="Helical" evidence="9">
    <location>
        <begin position="255"/>
        <end position="282"/>
    </location>
</feature>
<accession>A0A2C9DTC0</accession>
<dbReference type="PANTHER" id="PTHR46841">
    <property type="entry name" value="OX-2 MEMBRANE GLYCOPROTEIN"/>
    <property type="match status" value="1"/>
</dbReference>
<dbReference type="Proteomes" id="UP000318205">
    <property type="component" value="Segment"/>
</dbReference>
<dbReference type="Proteomes" id="UP000318014">
    <property type="component" value="Genome"/>
</dbReference>
<evidence type="ECO:0000256" key="1">
    <source>
        <dbReference type="ARBA" id="ARBA00004479"/>
    </source>
</evidence>
<evidence type="ECO:0000313" key="13">
    <source>
        <dbReference type="Proteomes" id="UP000318014"/>
    </source>
</evidence>
<evidence type="ECO:0000259" key="10">
    <source>
        <dbReference type="PROSITE" id="PS50835"/>
    </source>
</evidence>
<evidence type="ECO:0000313" key="11">
    <source>
        <dbReference type="EMBL" id="ATI21253.1"/>
    </source>
</evidence>
<feature type="domain" description="Ig-like" evidence="10">
    <location>
        <begin position="65"/>
        <end position="155"/>
    </location>
</feature>
<dbReference type="InterPro" id="IPR036179">
    <property type="entry name" value="Ig-like_dom_sf"/>
</dbReference>
<evidence type="ECO:0000256" key="2">
    <source>
        <dbReference type="ARBA" id="ARBA00022692"/>
    </source>
</evidence>
<evidence type="ECO:0000313" key="14">
    <source>
        <dbReference type="Proteomes" id="UP000318205"/>
    </source>
</evidence>
<dbReference type="GO" id="GO:0034113">
    <property type="term" value="P:heterotypic cell-cell adhesion"/>
    <property type="evidence" value="ECO:0007669"/>
    <property type="project" value="TreeGrafter"/>
</dbReference>
<dbReference type="EMBL" id="MF467281">
    <property type="protein sequence ID" value="ATI21253.1"/>
    <property type="molecule type" value="Genomic_DNA"/>
</dbReference>
<dbReference type="PROSITE" id="PS50835">
    <property type="entry name" value="IG_LIKE"/>
    <property type="match status" value="1"/>
</dbReference>
<keyword evidence="5 9" id="KW-0472">Membrane</keyword>
<keyword evidence="4 9" id="KW-1133">Transmembrane helix</keyword>
<sequence>MTRLHVTPTAQLQLLVILHATTAPTAPPTAAPVSTTVPVDPLPVLEPRSTTRAASSQPSQAFELPPIVSYVNFPVEGEVGTLGCRLSVPGKVRSVEWKKIDESSSSGYSDPITSPSVSVSVSAGLTSTNLSFESISLRDDGCYMCVFTGLSSRVSELACISVYISPKVHLSYSYSNGVYLVNCSVASRPVSTIGYEINGTAIPDSQEYILGERFLITRLLAVTEDGTEVTCSVNYQGSILRYNVLLMRVPESLRVLWSLPVLGASLSTAAALLISFSVYTCACRKRRSERVRPLPESERIRCLGWTYLEKAV</sequence>
<dbReference type="InterPro" id="IPR013783">
    <property type="entry name" value="Ig-like_fold"/>
</dbReference>
<dbReference type="GO" id="GO:0098632">
    <property type="term" value="F:cell-cell adhesion mediator activity"/>
    <property type="evidence" value="ECO:0007669"/>
    <property type="project" value="InterPro"/>
</dbReference>
<evidence type="ECO:0000256" key="5">
    <source>
        <dbReference type="ARBA" id="ARBA00023136"/>
    </source>
</evidence>
<evidence type="ECO:0000256" key="4">
    <source>
        <dbReference type="ARBA" id="ARBA00022989"/>
    </source>
</evidence>
<proteinExistence type="predicted"/>
<dbReference type="GO" id="GO:0016020">
    <property type="term" value="C:membrane"/>
    <property type="evidence" value="ECO:0007669"/>
    <property type="project" value="UniProtKB-SubCell"/>
</dbReference>
<reference evidence="12" key="3">
    <citation type="submission" date="2018-08" db="EMBL/GenBank/DDBJ databases">
        <authorList>
            <person name="Ferrada E.E."/>
            <person name="Latorre B.A."/>
        </authorList>
    </citation>
    <scope>NUCLEOTIDE SEQUENCE</scope>
    <source>
        <strain evidence="12">NSW</strain>
    </source>
</reference>
<dbReference type="PANTHER" id="PTHR46841:SF3">
    <property type="entry name" value="OX-2 MEMBRANE GLYCOPROTEIN"/>
    <property type="match status" value="1"/>
</dbReference>
<dbReference type="SUPFAM" id="SSF48726">
    <property type="entry name" value="Immunoglobulin"/>
    <property type="match status" value="1"/>
</dbReference>
<reference evidence="12 13" key="1">
    <citation type="journal article" date="2017" name="Sci. Rep.">
        <title>Molecular and microscopic characterization of a novel Eastern grey kangaroopox virus genome directly from a clinical sample.</title>
        <authorList>
            <person name="Sarker S."/>
            <person name="Roberts H.K."/>
            <person name="Tidd N."/>
            <person name="Ault S."/>
            <person name="Ladmore G."/>
            <person name="Peters A."/>
            <person name="Forwood J.K."/>
            <person name="Helbig K."/>
            <person name="Raidal S.R."/>
        </authorList>
    </citation>
    <scope>NUCLEOTIDE SEQUENCE [LARGE SCALE GENOMIC DNA]</scope>
    <source>
        <strain evidence="12 13">NSW</strain>
    </source>
</reference>
<evidence type="ECO:0000256" key="6">
    <source>
        <dbReference type="ARBA" id="ARBA00023157"/>
    </source>
</evidence>
<keyword evidence="7" id="KW-0325">Glycoprotein</keyword>
<gene>
    <name evidence="12" type="ORF">EKPV-NSW-ORF174</name>
</gene>
<dbReference type="InterPro" id="IPR007110">
    <property type="entry name" value="Ig-like_dom"/>
</dbReference>
<keyword evidence="3" id="KW-0732">Signal</keyword>
<protein>
    <submittedName>
        <fullName evidence="11">CD200-like protein</fullName>
    </submittedName>
</protein>
<evidence type="ECO:0000256" key="3">
    <source>
        <dbReference type="ARBA" id="ARBA00022729"/>
    </source>
</evidence>
<organism evidence="11 14">
    <name type="scientific">Eastern grey kangaroopox virus</name>
    <dbReference type="NCBI Taxonomy" id="2042482"/>
    <lineage>
        <taxon>Viruses</taxon>
        <taxon>Varidnaviria</taxon>
        <taxon>Bamfordvirae</taxon>
        <taxon>Nucleocytoviricota</taxon>
        <taxon>Pokkesviricetes</taxon>
        <taxon>Chitovirales</taxon>
        <taxon>Poxviridae</taxon>
        <taxon>Chordopoxvirinae</taxon>
        <taxon>Macropopoxvirus</taxon>
        <taxon>Macropopoxvirus mgiganteuspox</taxon>
        <taxon>Eastern kangaroopox virus</taxon>
    </lineage>
</organism>
<keyword evidence="8" id="KW-0393">Immunoglobulin domain</keyword>
<evidence type="ECO:0000256" key="7">
    <source>
        <dbReference type="ARBA" id="ARBA00023180"/>
    </source>
</evidence>
<dbReference type="InterPro" id="IPR047164">
    <property type="entry name" value="OX2G-like"/>
</dbReference>
<evidence type="ECO:0000256" key="8">
    <source>
        <dbReference type="ARBA" id="ARBA00023319"/>
    </source>
</evidence>
<dbReference type="EMBL" id="MF661791">
    <property type="protein sequence ID" value="ATX75158.1"/>
    <property type="molecule type" value="Genomic_DNA"/>
</dbReference>
<keyword evidence="14" id="KW-1185">Reference proteome</keyword>
<comment type="subcellular location">
    <subcellularLocation>
        <location evidence="1">Membrane</location>
        <topology evidence="1">Single-pass type I membrane protein</topology>
    </subcellularLocation>
</comment>
<evidence type="ECO:0000256" key="9">
    <source>
        <dbReference type="SAM" id="Phobius"/>
    </source>
</evidence>
<keyword evidence="6" id="KW-1015">Disulfide bond</keyword>
<dbReference type="Gene3D" id="2.60.40.10">
    <property type="entry name" value="Immunoglobulins"/>
    <property type="match status" value="1"/>
</dbReference>